<protein>
    <recommendedName>
        <fullName evidence="1">DUF6973 domain-containing protein</fullName>
    </recommendedName>
</protein>
<name>A0A174RJP0_9FIRM</name>
<gene>
    <name evidence="2" type="ORF">ERS852523_02978</name>
</gene>
<dbReference type="EMBL" id="CZAW01000036">
    <property type="protein sequence ID" value="CUP83568.1"/>
    <property type="molecule type" value="Genomic_DNA"/>
</dbReference>
<dbReference type="Proteomes" id="UP000095712">
    <property type="component" value="Unassembled WGS sequence"/>
</dbReference>
<evidence type="ECO:0000313" key="2">
    <source>
        <dbReference type="EMBL" id="CUP83568.1"/>
    </source>
</evidence>
<evidence type="ECO:0000313" key="3">
    <source>
        <dbReference type="Proteomes" id="UP000095712"/>
    </source>
</evidence>
<dbReference type="Pfam" id="PF22322">
    <property type="entry name" value="DUF6973"/>
    <property type="match status" value="1"/>
</dbReference>
<dbReference type="InterPro" id="IPR054246">
    <property type="entry name" value="DUF6973"/>
</dbReference>
<dbReference type="RefSeq" id="WP_055152578.1">
    <property type="nucleotide sequence ID" value="NZ_CZAW01000036.1"/>
</dbReference>
<organism evidence="2 3">
    <name type="scientific">Blautia wexlerae</name>
    <dbReference type="NCBI Taxonomy" id="418240"/>
    <lineage>
        <taxon>Bacteria</taxon>
        <taxon>Bacillati</taxon>
        <taxon>Bacillota</taxon>
        <taxon>Clostridia</taxon>
        <taxon>Lachnospirales</taxon>
        <taxon>Lachnospiraceae</taxon>
        <taxon>Blautia</taxon>
    </lineage>
</organism>
<dbReference type="AlphaFoldDB" id="A0A174RJP0"/>
<sequence length="225" mass="25509">MKKFIVKIVGLCFVCGVILGNGVITYAADEQNSIEKLQAEENKWEQLIDVVVNLKHENPNASEEQIVVMINEMTRSRSVEVRGISDIWNALTDSEKKLVIRYPFDALKVNTAKNIATNQTEIKFGRNGLGDKSDAFRHGIWNAEMTILIGIEKAELFATAHEEKDISGNETDGFTKMAHKEMDLHNNEIGRQIGQKNENLNESEMSDLIYQEVNKANSNFIWLHE</sequence>
<dbReference type="OrthoDB" id="1187707at2"/>
<proteinExistence type="predicted"/>
<evidence type="ECO:0000259" key="1">
    <source>
        <dbReference type="Pfam" id="PF22322"/>
    </source>
</evidence>
<reference evidence="2 3" key="1">
    <citation type="submission" date="2015-09" db="EMBL/GenBank/DDBJ databases">
        <authorList>
            <consortium name="Pathogen Informatics"/>
        </authorList>
    </citation>
    <scope>NUCLEOTIDE SEQUENCE [LARGE SCALE GENOMIC DNA]</scope>
    <source>
        <strain evidence="2 3">2789STDY5834911</strain>
    </source>
</reference>
<accession>A0A174RJP0</accession>
<feature type="domain" description="DUF6973" evidence="1">
    <location>
        <begin position="97"/>
        <end position="216"/>
    </location>
</feature>